<dbReference type="GO" id="GO:0016881">
    <property type="term" value="F:acid-amino acid ligase activity"/>
    <property type="evidence" value="ECO:0007669"/>
    <property type="project" value="InterPro"/>
</dbReference>
<evidence type="ECO:0000313" key="2">
    <source>
        <dbReference type="EMBL" id="SVD35833.1"/>
    </source>
</evidence>
<reference evidence="2" key="1">
    <citation type="submission" date="2018-05" db="EMBL/GenBank/DDBJ databases">
        <authorList>
            <person name="Lanie J.A."/>
            <person name="Ng W.-L."/>
            <person name="Kazmierczak K.M."/>
            <person name="Andrzejewski T.M."/>
            <person name="Davidsen T.M."/>
            <person name="Wayne K.J."/>
            <person name="Tettelin H."/>
            <person name="Glass J.I."/>
            <person name="Rusch D."/>
            <person name="Podicherti R."/>
            <person name="Tsui H.-C.T."/>
            <person name="Winkler M.E."/>
        </authorList>
    </citation>
    <scope>NUCLEOTIDE SEQUENCE</scope>
</reference>
<dbReference type="SUPFAM" id="SSF53623">
    <property type="entry name" value="MurD-like peptide ligases, catalytic domain"/>
    <property type="match status" value="1"/>
</dbReference>
<evidence type="ECO:0000259" key="1">
    <source>
        <dbReference type="Pfam" id="PF01225"/>
    </source>
</evidence>
<dbReference type="InterPro" id="IPR036565">
    <property type="entry name" value="Mur-like_cat_sf"/>
</dbReference>
<accession>A0A382UNI2</accession>
<gene>
    <name evidence="2" type="ORF">METZ01_LOCUS388687</name>
</gene>
<protein>
    <recommendedName>
        <fullName evidence="1">Mur ligase N-terminal catalytic domain-containing protein</fullName>
    </recommendedName>
</protein>
<dbReference type="Gene3D" id="3.40.50.720">
    <property type="entry name" value="NAD(P)-binding Rossmann-like Domain"/>
    <property type="match status" value="1"/>
</dbReference>
<dbReference type="PANTHER" id="PTHR43445:SF3">
    <property type="entry name" value="UDP-N-ACETYLMURAMATE--L-ALANINE LIGASE"/>
    <property type="match status" value="1"/>
</dbReference>
<feature type="domain" description="Mur ligase N-terminal catalytic" evidence="1">
    <location>
        <begin position="1"/>
        <end position="85"/>
    </location>
</feature>
<proteinExistence type="predicted"/>
<dbReference type="AlphaFoldDB" id="A0A382UNI2"/>
<dbReference type="InterPro" id="IPR050061">
    <property type="entry name" value="MurCDEF_pg_biosynth"/>
</dbReference>
<dbReference type="EMBL" id="UINC01145600">
    <property type="protein sequence ID" value="SVD35833.1"/>
    <property type="molecule type" value="Genomic_DNA"/>
</dbReference>
<dbReference type="Gene3D" id="3.40.1190.10">
    <property type="entry name" value="Mur-like, catalytic domain"/>
    <property type="match status" value="1"/>
</dbReference>
<dbReference type="GO" id="GO:0005524">
    <property type="term" value="F:ATP binding"/>
    <property type="evidence" value="ECO:0007669"/>
    <property type="project" value="InterPro"/>
</dbReference>
<organism evidence="2">
    <name type="scientific">marine metagenome</name>
    <dbReference type="NCBI Taxonomy" id="408172"/>
    <lineage>
        <taxon>unclassified sequences</taxon>
        <taxon>metagenomes</taxon>
        <taxon>ecological metagenomes</taxon>
    </lineage>
</organism>
<dbReference type="InterPro" id="IPR000713">
    <property type="entry name" value="Mur_ligase_N"/>
</dbReference>
<name>A0A382UNI2_9ZZZZ</name>
<sequence length="126" mass="13632">MSGLALIMEGLGFKVQGSDITTNKNIERLKQNKIKVYIGHHKKNIQNSTILVISSAIKQSNSEILIAKKKQLPIYKRGDMLAHVVSLLKRNITVAGSHGKTTTTSLVAGIFAKAKLDPTIINGGVL</sequence>
<dbReference type="Pfam" id="PF01225">
    <property type="entry name" value="Mur_ligase"/>
    <property type="match status" value="1"/>
</dbReference>
<dbReference type="SUPFAM" id="SSF51984">
    <property type="entry name" value="MurCD N-terminal domain"/>
    <property type="match status" value="1"/>
</dbReference>
<dbReference type="PANTHER" id="PTHR43445">
    <property type="entry name" value="UDP-N-ACETYLMURAMATE--L-ALANINE LIGASE-RELATED"/>
    <property type="match status" value="1"/>
</dbReference>
<feature type="non-terminal residue" evidence="2">
    <location>
        <position position="126"/>
    </location>
</feature>